<proteinExistence type="predicted"/>
<gene>
    <name evidence="2" type="ORF">DFH07DRAFT_859133</name>
</gene>
<comment type="caution">
    <text evidence="2">The sequence shown here is derived from an EMBL/GenBank/DDBJ whole genome shotgun (WGS) entry which is preliminary data.</text>
</comment>
<protein>
    <submittedName>
        <fullName evidence="2">Uncharacterized protein</fullName>
    </submittedName>
</protein>
<feature type="region of interest" description="Disordered" evidence="1">
    <location>
        <begin position="341"/>
        <end position="361"/>
    </location>
</feature>
<organism evidence="2 3">
    <name type="scientific">Mycena maculata</name>
    <dbReference type="NCBI Taxonomy" id="230809"/>
    <lineage>
        <taxon>Eukaryota</taxon>
        <taxon>Fungi</taxon>
        <taxon>Dikarya</taxon>
        <taxon>Basidiomycota</taxon>
        <taxon>Agaricomycotina</taxon>
        <taxon>Agaricomycetes</taxon>
        <taxon>Agaricomycetidae</taxon>
        <taxon>Agaricales</taxon>
        <taxon>Marasmiineae</taxon>
        <taxon>Mycenaceae</taxon>
        <taxon>Mycena</taxon>
    </lineage>
</organism>
<keyword evidence="3" id="KW-1185">Reference proteome</keyword>
<reference evidence="2" key="1">
    <citation type="submission" date="2023-03" db="EMBL/GenBank/DDBJ databases">
        <title>Massive genome expansion in bonnet fungi (Mycena s.s.) driven by repeated elements and novel gene families across ecological guilds.</title>
        <authorList>
            <consortium name="Lawrence Berkeley National Laboratory"/>
            <person name="Harder C.B."/>
            <person name="Miyauchi S."/>
            <person name="Viragh M."/>
            <person name="Kuo A."/>
            <person name="Thoen E."/>
            <person name="Andreopoulos B."/>
            <person name="Lu D."/>
            <person name="Skrede I."/>
            <person name="Drula E."/>
            <person name="Henrissat B."/>
            <person name="Morin E."/>
            <person name="Kohler A."/>
            <person name="Barry K."/>
            <person name="LaButti K."/>
            <person name="Morin E."/>
            <person name="Salamov A."/>
            <person name="Lipzen A."/>
            <person name="Mereny Z."/>
            <person name="Hegedus B."/>
            <person name="Baldrian P."/>
            <person name="Stursova M."/>
            <person name="Weitz H."/>
            <person name="Taylor A."/>
            <person name="Grigoriev I.V."/>
            <person name="Nagy L.G."/>
            <person name="Martin F."/>
            <person name="Kauserud H."/>
        </authorList>
    </citation>
    <scope>NUCLEOTIDE SEQUENCE</scope>
    <source>
        <strain evidence="2">CBHHK188m</strain>
    </source>
</reference>
<sequence>MSYPFVLSQRCISQKRDMFLFCLQQYPVALMSGGWNLARHHISIETFYRWLDIIDDHYRDRNVNFQLRRINLTRLDVLRYVVDTADGPFLPRDSTEFLTPGVYGPFFADGQPYTGRVGNLFHRTTFQERERQALLECPGMPSQDPSFNLHNEMPQVIIDAAIQRDGGVCCVTGRADLPVIIIWVFPPSLAYESYQQRDSNKEGLHELYRTVENVITLCTELTGPFTENMFSVDFEDNNRIITFVDLPQVHPSGPPLILPTHLPRLSASKLFWHLHFKWSLRVHFLGGDASLEVQDPDPNDLIDELVEDRADPNDPKWHSGVGVEVWEEFLGQKLAATHAMYDSEDDEDAEQAMSASEDDEN</sequence>
<evidence type="ECO:0000313" key="2">
    <source>
        <dbReference type="EMBL" id="KAJ7719700.1"/>
    </source>
</evidence>
<feature type="compositionally biased region" description="Acidic residues" evidence="1">
    <location>
        <begin position="342"/>
        <end position="361"/>
    </location>
</feature>
<dbReference type="AlphaFoldDB" id="A0AAD7HFM5"/>
<name>A0AAD7HFM5_9AGAR</name>
<dbReference type="Proteomes" id="UP001215280">
    <property type="component" value="Unassembled WGS sequence"/>
</dbReference>
<evidence type="ECO:0000256" key="1">
    <source>
        <dbReference type="SAM" id="MobiDB-lite"/>
    </source>
</evidence>
<dbReference type="EMBL" id="JARJLG010000288">
    <property type="protein sequence ID" value="KAJ7719700.1"/>
    <property type="molecule type" value="Genomic_DNA"/>
</dbReference>
<evidence type="ECO:0000313" key="3">
    <source>
        <dbReference type="Proteomes" id="UP001215280"/>
    </source>
</evidence>
<accession>A0AAD7HFM5</accession>